<organism evidence="1 2">
    <name type="scientific">Aquamicrobium ahrensii</name>
    <dbReference type="NCBI Taxonomy" id="469551"/>
    <lineage>
        <taxon>Bacteria</taxon>
        <taxon>Pseudomonadati</taxon>
        <taxon>Pseudomonadota</taxon>
        <taxon>Alphaproteobacteria</taxon>
        <taxon>Hyphomicrobiales</taxon>
        <taxon>Phyllobacteriaceae</taxon>
        <taxon>Aquamicrobium</taxon>
    </lineage>
</organism>
<comment type="caution">
    <text evidence="1">The sequence shown here is derived from an EMBL/GenBank/DDBJ whole genome shotgun (WGS) entry which is preliminary data.</text>
</comment>
<dbReference type="Proteomes" id="UP001549143">
    <property type="component" value="Unassembled WGS sequence"/>
</dbReference>
<gene>
    <name evidence="1" type="ORF">ABID44_002848</name>
</gene>
<keyword evidence="2" id="KW-1185">Reference proteome</keyword>
<reference evidence="1 2" key="1">
    <citation type="submission" date="2024-06" db="EMBL/GenBank/DDBJ databases">
        <title>Genomic Encyclopedia of Type Strains, Phase IV (KMG-IV): sequencing the most valuable type-strain genomes for metagenomic binning, comparative biology and taxonomic classification.</title>
        <authorList>
            <person name="Goeker M."/>
        </authorList>
    </citation>
    <scope>NUCLEOTIDE SEQUENCE [LARGE SCALE GENOMIC DNA]</scope>
    <source>
        <strain evidence="1 2">DSM 19730</strain>
    </source>
</reference>
<evidence type="ECO:0000313" key="2">
    <source>
        <dbReference type="Proteomes" id="UP001549143"/>
    </source>
</evidence>
<accession>A0ABV2KN50</accession>
<evidence type="ECO:0000313" key="1">
    <source>
        <dbReference type="EMBL" id="MET3662510.1"/>
    </source>
</evidence>
<proteinExistence type="predicted"/>
<dbReference type="EMBL" id="JBEPMN010000012">
    <property type="protein sequence ID" value="MET3662510.1"/>
    <property type="molecule type" value="Genomic_DNA"/>
</dbReference>
<name>A0ABV2KN50_9HYPH</name>
<sequence>MNSLIYNTGTVSVSGGLSIVEGNLTGWAVALVEGGVFSCDGLSIPILSVEDDTHLTLAYAWPGANGSGKQYAIARTSSEATARAATWTVDRLGKLAQTPWGVGVVPDGRGTLAQRDALSPMPNDDYCWLRVEVDEPAELYFREGGVWLGPYELRGEPGADSAIPSPAGSKGWTPVIAVVADGARYVQQVIDWTGGNGGKPAAGQYVGSSGFVETIEDAANIRGASGDGTGDMLAEVYDPSNKAADAFSMRNMAEDGDAKIMTAAERVAIAGLPDALASKIGRDEPPVANSFNLLKDAGRFAGSPEPQGARVTSFAAPAYIQPANGATVSAGPKHIYDNTTYGGSFGDLDADVDALISKLKDASYRRYGVEFYLMQITAGAGTGTARTINGVSHYLPFAIPQLPLPPELTINYHVLVKSGSLGCGIPATPNWLYLDGQHYTGAQQILPADGWRQVTRRVAYDPRQFNGYDNLIHQLFATPGAVFYLAALTVTPGLLPMGEGRYYGVVPSLEAWR</sequence>
<protein>
    <submittedName>
        <fullName evidence="1">Uncharacterized protein</fullName>
    </submittedName>
</protein>
<dbReference type="RefSeq" id="WP_354152363.1">
    <property type="nucleotide sequence ID" value="NZ_JBEPMN010000012.1"/>
</dbReference>